<sequence>MSSAERQNSTEEVDYRALVEIFKKNGHFDSLRKDALQQFKEKQSDDLLQKLHEVTEQELTNDESLQHKNSFKAVPLIVGAIDRSRFYSQTKEEIKNTIMTDAQLRSRIAEMLEEIYKESLPSTKEEP</sequence>
<keyword evidence="4" id="KW-1185">Reference proteome</keyword>
<dbReference type="GeneID" id="7052098"/>
<proteinExistence type="predicted"/>
<organism evidence="2 4">
    <name type="scientific">Schizosaccharomyces japonicus (strain yFS275 / FY16936)</name>
    <name type="common">Fission yeast</name>
    <dbReference type="NCBI Taxonomy" id="402676"/>
    <lineage>
        <taxon>Eukaryota</taxon>
        <taxon>Fungi</taxon>
        <taxon>Dikarya</taxon>
        <taxon>Ascomycota</taxon>
        <taxon>Taphrinomycotina</taxon>
        <taxon>Schizosaccharomycetes</taxon>
        <taxon>Schizosaccharomycetales</taxon>
        <taxon>Schizosaccharomycetaceae</taxon>
        <taxon>Schizosaccharomyces</taxon>
    </lineage>
</organism>
<dbReference type="VEuPathDB" id="FungiDB:SJAG_02170"/>
<dbReference type="AlphaFoldDB" id="B6K1Q8"/>
<dbReference type="eggNOG" id="ENOG502SBXK">
    <property type="taxonomic scope" value="Eukaryota"/>
</dbReference>
<accession>B6K1Q8</accession>
<dbReference type="Pfam" id="PF05205">
    <property type="entry name" value="COMPASS-Shg1"/>
    <property type="match status" value="1"/>
</dbReference>
<evidence type="ECO:0000313" key="3">
    <source>
        <dbReference type="JaponicusDB" id="SJAG_02170"/>
    </source>
</evidence>
<evidence type="ECO:0000259" key="1">
    <source>
        <dbReference type="Pfam" id="PF05205"/>
    </source>
</evidence>
<dbReference type="RefSeq" id="XP_002173382.1">
    <property type="nucleotide sequence ID" value="XM_002173346.2"/>
</dbReference>
<name>B6K1Q8_SCHJY</name>
<dbReference type="OrthoDB" id="5579731at2759"/>
<dbReference type="OMA" id="RFKREGH"/>
<reference evidence="2 4" key="1">
    <citation type="journal article" date="2011" name="Science">
        <title>Comparative functional genomics of the fission yeasts.</title>
        <authorList>
            <person name="Rhind N."/>
            <person name="Chen Z."/>
            <person name="Yassour M."/>
            <person name="Thompson D.A."/>
            <person name="Haas B.J."/>
            <person name="Habib N."/>
            <person name="Wapinski I."/>
            <person name="Roy S."/>
            <person name="Lin M.F."/>
            <person name="Heiman D.I."/>
            <person name="Young S.K."/>
            <person name="Furuya K."/>
            <person name="Guo Y."/>
            <person name="Pidoux A."/>
            <person name="Chen H.M."/>
            <person name="Robbertse B."/>
            <person name="Goldberg J.M."/>
            <person name="Aoki K."/>
            <person name="Bayne E.H."/>
            <person name="Berlin A.M."/>
            <person name="Desjardins C.A."/>
            <person name="Dobbs E."/>
            <person name="Dukaj L."/>
            <person name="Fan L."/>
            <person name="FitzGerald M.G."/>
            <person name="French C."/>
            <person name="Gujja S."/>
            <person name="Hansen K."/>
            <person name="Keifenheim D."/>
            <person name="Levin J.Z."/>
            <person name="Mosher R.A."/>
            <person name="Mueller C.A."/>
            <person name="Pfiffner J."/>
            <person name="Priest M."/>
            <person name="Russ C."/>
            <person name="Smialowska A."/>
            <person name="Swoboda P."/>
            <person name="Sykes S.M."/>
            <person name="Vaughn M."/>
            <person name="Vengrova S."/>
            <person name="Yoder R."/>
            <person name="Zeng Q."/>
            <person name="Allshire R."/>
            <person name="Baulcombe D."/>
            <person name="Birren B.W."/>
            <person name="Brown W."/>
            <person name="Ekwall K."/>
            <person name="Kellis M."/>
            <person name="Leatherwood J."/>
            <person name="Levin H."/>
            <person name="Margalit H."/>
            <person name="Martienssen R."/>
            <person name="Nieduszynski C.A."/>
            <person name="Spatafora J.W."/>
            <person name="Friedman N."/>
            <person name="Dalgaard J.Z."/>
            <person name="Baumann P."/>
            <person name="Niki H."/>
            <person name="Regev A."/>
            <person name="Nusbaum C."/>
        </authorList>
    </citation>
    <scope>NUCLEOTIDE SEQUENCE [LARGE SCALE GENOMIC DNA]</scope>
    <source>
        <strain evidence="4">yFS275 / FY16936</strain>
    </source>
</reference>
<protein>
    <submittedName>
        <fullName evidence="2">Set1C complex subunit Shg1</fullName>
    </submittedName>
</protein>
<gene>
    <name evidence="3" type="primary">shg1</name>
    <name evidence="2" type="ORF">SJAG_02170</name>
</gene>
<feature type="domain" description="BOD1/SHG1" evidence="1">
    <location>
        <begin position="18"/>
        <end position="119"/>
    </location>
</feature>
<dbReference type="EMBL" id="KE651166">
    <property type="protein sequence ID" value="EEB07089.1"/>
    <property type="molecule type" value="Genomic_DNA"/>
</dbReference>
<dbReference type="HOGENOM" id="CLU_1971787_0_0_1"/>
<dbReference type="InterPro" id="IPR055264">
    <property type="entry name" value="BOD1/SHG1_dom"/>
</dbReference>
<dbReference type="JaponicusDB" id="SJAG_02170">
    <property type="gene designation" value="shg1"/>
</dbReference>
<dbReference type="STRING" id="402676.B6K1Q8"/>
<dbReference type="GO" id="GO:0048188">
    <property type="term" value="C:Set1C/COMPASS complex"/>
    <property type="evidence" value="ECO:0007669"/>
    <property type="project" value="EnsemblFungi"/>
</dbReference>
<evidence type="ECO:0000313" key="2">
    <source>
        <dbReference type="EMBL" id="EEB07089.1"/>
    </source>
</evidence>
<evidence type="ECO:0000313" key="4">
    <source>
        <dbReference type="Proteomes" id="UP000001744"/>
    </source>
</evidence>
<dbReference type="Proteomes" id="UP000001744">
    <property type="component" value="Unassembled WGS sequence"/>
</dbReference>